<name>B9XQY5_PEDPL</name>
<keyword evidence="2" id="KW-1185">Reference proteome</keyword>
<gene>
    <name evidence="1" type="ORF">Cflav_PD0644</name>
</gene>
<evidence type="ECO:0000313" key="2">
    <source>
        <dbReference type="Proteomes" id="UP000003688"/>
    </source>
</evidence>
<dbReference type="STRING" id="320771.Cflav_PD0644"/>
<dbReference type="AlphaFoldDB" id="B9XQY5"/>
<protein>
    <submittedName>
        <fullName evidence="1">Uncharacterized protein</fullName>
    </submittedName>
</protein>
<dbReference type="Proteomes" id="UP000003688">
    <property type="component" value="Unassembled WGS sequence"/>
</dbReference>
<organism evidence="1 2">
    <name type="scientific">Pedosphaera parvula (strain Ellin514)</name>
    <dbReference type="NCBI Taxonomy" id="320771"/>
    <lineage>
        <taxon>Bacteria</taxon>
        <taxon>Pseudomonadati</taxon>
        <taxon>Verrucomicrobiota</taxon>
        <taxon>Pedosphaerae</taxon>
        <taxon>Pedosphaerales</taxon>
        <taxon>Pedosphaeraceae</taxon>
        <taxon>Pedosphaera</taxon>
    </lineage>
</organism>
<dbReference type="EMBL" id="ABOX02000058">
    <property type="protein sequence ID" value="EEF57762.1"/>
    <property type="molecule type" value="Genomic_DNA"/>
</dbReference>
<dbReference type="RefSeq" id="WP_007418220.1">
    <property type="nucleotide sequence ID" value="NZ_ABOX02000058.1"/>
</dbReference>
<comment type="caution">
    <text evidence="1">The sequence shown here is derived from an EMBL/GenBank/DDBJ whole genome shotgun (WGS) entry which is preliminary data.</text>
</comment>
<reference evidence="1 2" key="1">
    <citation type="journal article" date="2011" name="J. Bacteriol.">
        <title>Genome sequence of 'Pedosphaera parvula' Ellin514, an aerobic Verrucomicrobial isolate from pasture soil.</title>
        <authorList>
            <person name="Kant R."/>
            <person name="van Passel M.W."/>
            <person name="Sangwan P."/>
            <person name="Palva A."/>
            <person name="Lucas S."/>
            <person name="Copeland A."/>
            <person name="Lapidus A."/>
            <person name="Glavina Del Rio T."/>
            <person name="Dalin E."/>
            <person name="Tice H."/>
            <person name="Bruce D."/>
            <person name="Goodwin L."/>
            <person name="Pitluck S."/>
            <person name="Chertkov O."/>
            <person name="Larimer F.W."/>
            <person name="Land M.L."/>
            <person name="Hauser L."/>
            <person name="Brettin T.S."/>
            <person name="Detter J.C."/>
            <person name="Han S."/>
            <person name="de Vos W.M."/>
            <person name="Janssen P.H."/>
            <person name="Smidt H."/>
        </authorList>
    </citation>
    <scope>NUCLEOTIDE SEQUENCE [LARGE SCALE GENOMIC DNA]</scope>
    <source>
        <strain evidence="1 2">Ellin514</strain>
    </source>
</reference>
<proteinExistence type="predicted"/>
<evidence type="ECO:0000313" key="1">
    <source>
        <dbReference type="EMBL" id="EEF57762.1"/>
    </source>
</evidence>
<sequence length="116" mass="12380">MLNLREGGLLIAQQFFQLVPSGIFTTVRFTSGHEVTATEIKIFAEIAHMLLLNRVGPAVAALMGRARIVADAVQADPQVSATTMARFASPGVSRESPFPSALVTMTCQGHVDTLPD</sequence>
<accession>B9XQY5</accession>